<evidence type="ECO:0000313" key="8">
    <source>
        <dbReference type="Proteomes" id="UP000276133"/>
    </source>
</evidence>
<evidence type="ECO:0000313" key="7">
    <source>
        <dbReference type="EMBL" id="RNA43074.1"/>
    </source>
</evidence>
<feature type="transmembrane region" description="Helical" evidence="6">
    <location>
        <begin position="325"/>
        <end position="347"/>
    </location>
</feature>
<dbReference type="OrthoDB" id="420519at2759"/>
<evidence type="ECO:0000256" key="3">
    <source>
        <dbReference type="ARBA" id="ARBA00022692"/>
    </source>
</evidence>
<dbReference type="GO" id="GO:0022857">
    <property type="term" value="F:transmembrane transporter activity"/>
    <property type="evidence" value="ECO:0007669"/>
    <property type="project" value="UniProtKB-UniRule"/>
</dbReference>
<keyword evidence="8" id="KW-1185">Reference proteome</keyword>
<feature type="transmembrane region" description="Helical" evidence="6">
    <location>
        <begin position="233"/>
        <end position="254"/>
    </location>
</feature>
<sequence>NFLYLDLTTRRTRSQCKQTECAVVEKIAKLQLNQVDNGVDHAPIVYIVITALTVLDQGFARLQFGYDSEGNICGSVNRPRTKNQNKNLNLTDKKYVLFFDYLKPKTSKKVCVQSCPTKTLHSEAEYKEYSRQTNTSLCFYSLGPGEYSKDSCPSFPVYKSDMLLNRCVPQISEILGNNTMTLLKNNSFLNLQELKFSSLELYRKLPDIGYLSLAALLFTIILVVLLRYIAKLMVVLVLILSSLGSIGLSALLWLKYSDLRQNNDQTIHSMPILEIEMQSKTAYLIYSIAMTIFTVILLLIIIAMRKRIGLVLRLFGEAQKAITDMPLLLGMPIITFVFLLLFLFYWITTAIMIYSFGEYEESDIELYGQRWAKKSFSRFIWWYHVVGLVWVSEFIFGCQSMVIAGSVSKWYFTRPKSALRAPICTAISRLFLYHLGSIALGSFLIVLVRIPRYILMYLQDKIKASKSTIAAFCSKGCICCLWCLEKFIKFINYNAYTVIAIEGKSFCASAQKAFVIVVENSLRIATINTVGDFMLFLSKLTVTALTLFLGIYWFKIPIDDPLKNIHQIKIFLLPLAVVCVISFLIAHCFFTVYEMVIDAIMVCFCEDCRANDGSAERPYYMSSSLKKFVDESSSTQIIGD</sequence>
<dbReference type="PANTHER" id="PTHR12385:SF12">
    <property type="entry name" value="CHOLINE TRANSPORTER-LIKE PROTEIN"/>
    <property type="match status" value="1"/>
</dbReference>
<dbReference type="Proteomes" id="UP000276133">
    <property type="component" value="Unassembled WGS sequence"/>
</dbReference>
<feature type="transmembrane region" description="Helical" evidence="6">
    <location>
        <begin position="380"/>
        <end position="405"/>
    </location>
</feature>
<evidence type="ECO:0000256" key="1">
    <source>
        <dbReference type="ARBA" id="ARBA00004141"/>
    </source>
</evidence>
<feature type="transmembrane region" description="Helical" evidence="6">
    <location>
        <begin position="208"/>
        <end position="226"/>
    </location>
</feature>
<evidence type="ECO:0000256" key="2">
    <source>
        <dbReference type="ARBA" id="ARBA00007168"/>
    </source>
</evidence>
<organism evidence="7 8">
    <name type="scientific">Brachionus plicatilis</name>
    <name type="common">Marine rotifer</name>
    <name type="synonym">Brachionus muelleri</name>
    <dbReference type="NCBI Taxonomy" id="10195"/>
    <lineage>
        <taxon>Eukaryota</taxon>
        <taxon>Metazoa</taxon>
        <taxon>Spiralia</taxon>
        <taxon>Gnathifera</taxon>
        <taxon>Rotifera</taxon>
        <taxon>Eurotatoria</taxon>
        <taxon>Monogononta</taxon>
        <taxon>Pseudotrocha</taxon>
        <taxon>Ploima</taxon>
        <taxon>Brachionidae</taxon>
        <taxon>Brachionus</taxon>
    </lineage>
</organism>
<evidence type="ECO:0000256" key="6">
    <source>
        <dbReference type="RuleBase" id="RU368066"/>
    </source>
</evidence>
<dbReference type="Pfam" id="PF04515">
    <property type="entry name" value="Choline_transpo"/>
    <property type="match status" value="1"/>
</dbReference>
<accession>A0A3M7T4V3</accession>
<dbReference type="EMBL" id="REGN01000280">
    <property type="protein sequence ID" value="RNA43074.1"/>
    <property type="molecule type" value="Genomic_DNA"/>
</dbReference>
<feature type="transmembrane region" description="Helical" evidence="6">
    <location>
        <begin position="570"/>
        <end position="593"/>
    </location>
</feature>
<reference evidence="7 8" key="1">
    <citation type="journal article" date="2018" name="Sci. Rep.">
        <title>Genomic signatures of local adaptation to the degree of environmental predictability in rotifers.</title>
        <authorList>
            <person name="Franch-Gras L."/>
            <person name="Hahn C."/>
            <person name="Garcia-Roger E.M."/>
            <person name="Carmona M.J."/>
            <person name="Serra M."/>
            <person name="Gomez A."/>
        </authorList>
    </citation>
    <scope>NUCLEOTIDE SEQUENCE [LARGE SCALE GENOMIC DNA]</scope>
    <source>
        <strain evidence="7">HYR1</strain>
    </source>
</reference>
<dbReference type="GO" id="GO:0005886">
    <property type="term" value="C:plasma membrane"/>
    <property type="evidence" value="ECO:0007669"/>
    <property type="project" value="UniProtKB-SubCell"/>
</dbReference>
<protein>
    <recommendedName>
        <fullName evidence="6">Choline transporter-like protein</fullName>
    </recommendedName>
</protein>
<dbReference type="AlphaFoldDB" id="A0A3M7T4V3"/>
<comment type="caution">
    <text evidence="7">The sequence shown here is derived from an EMBL/GenBank/DDBJ whole genome shotgun (WGS) entry which is preliminary data.</text>
</comment>
<keyword evidence="3 6" id="KW-0812">Transmembrane</keyword>
<feature type="non-terminal residue" evidence="7">
    <location>
        <position position="1"/>
    </location>
</feature>
<dbReference type="STRING" id="10195.A0A3M7T4V3"/>
<comment type="subcellular location">
    <subcellularLocation>
        <location evidence="6">Cell membrane</location>
        <topology evidence="6">Multi-pass membrane protein</topology>
    </subcellularLocation>
    <subcellularLocation>
        <location evidence="1">Membrane</location>
        <topology evidence="1">Multi-pass membrane protein</topology>
    </subcellularLocation>
</comment>
<evidence type="ECO:0000256" key="5">
    <source>
        <dbReference type="ARBA" id="ARBA00023136"/>
    </source>
</evidence>
<feature type="transmembrane region" description="Helical" evidence="6">
    <location>
        <begin position="426"/>
        <end position="448"/>
    </location>
</feature>
<keyword evidence="5 6" id="KW-0472">Membrane</keyword>
<dbReference type="PANTHER" id="PTHR12385">
    <property type="entry name" value="CHOLINE TRANSPORTER-LIKE (SLC FAMILY 44)"/>
    <property type="match status" value="1"/>
</dbReference>
<proteinExistence type="inferred from homology"/>
<feature type="transmembrane region" description="Helical" evidence="6">
    <location>
        <begin position="283"/>
        <end position="304"/>
    </location>
</feature>
<comment type="function">
    <text evidence="6">Choline transporter.</text>
</comment>
<evidence type="ECO:0000256" key="4">
    <source>
        <dbReference type="ARBA" id="ARBA00022989"/>
    </source>
</evidence>
<name>A0A3M7T4V3_BRAPC</name>
<comment type="similarity">
    <text evidence="2 6">Belongs to the CTL (choline transporter-like) family.</text>
</comment>
<keyword evidence="4 6" id="KW-1133">Transmembrane helix</keyword>
<feature type="transmembrane region" description="Helical" evidence="6">
    <location>
        <begin position="533"/>
        <end position="554"/>
    </location>
</feature>
<gene>
    <name evidence="7" type="ORF">BpHYR1_015964</name>
</gene>
<dbReference type="InterPro" id="IPR007603">
    <property type="entry name" value="Choline_transptr-like"/>
</dbReference>